<evidence type="ECO:0000256" key="7">
    <source>
        <dbReference type="SAM" id="Phobius"/>
    </source>
</evidence>
<dbReference type="PANTHER" id="PTHR34582">
    <property type="entry name" value="UPF0702 TRANSMEMBRANE PROTEIN YCAP"/>
    <property type="match status" value="1"/>
</dbReference>
<accession>A0ABT4BV00</accession>
<keyword evidence="3" id="KW-1003">Cell membrane</keyword>
<keyword evidence="6 7" id="KW-0472">Membrane</keyword>
<protein>
    <submittedName>
        <fullName evidence="10">DUF421 domain-containing protein</fullName>
    </submittedName>
</protein>
<reference evidence="10 11" key="1">
    <citation type="submission" date="2022-11" db="EMBL/GenBank/DDBJ databases">
        <authorList>
            <person name="Caiyu Z."/>
        </authorList>
    </citation>
    <scope>NUCLEOTIDE SEQUENCE [LARGE SCALE GENOMIC DNA]</scope>
    <source>
        <strain evidence="10 11">YR-4</strain>
    </source>
</reference>
<evidence type="ECO:0000313" key="11">
    <source>
        <dbReference type="Proteomes" id="UP001082703"/>
    </source>
</evidence>
<evidence type="ECO:0000256" key="5">
    <source>
        <dbReference type="ARBA" id="ARBA00022989"/>
    </source>
</evidence>
<feature type="transmembrane region" description="Helical" evidence="7">
    <location>
        <begin position="60"/>
        <end position="80"/>
    </location>
</feature>
<proteinExistence type="inferred from homology"/>
<feature type="transmembrane region" description="Helical" evidence="7">
    <location>
        <begin position="36"/>
        <end position="54"/>
    </location>
</feature>
<organism evidence="10 11">
    <name type="scientific">Caproiciproducens galactitolivorans</name>
    <dbReference type="NCBI Taxonomy" id="642589"/>
    <lineage>
        <taxon>Bacteria</taxon>
        <taxon>Bacillati</taxon>
        <taxon>Bacillota</taxon>
        <taxon>Clostridia</taxon>
        <taxon>Eubacteriales</taxon>
        <taxon>Acutalibacteraceae</taxon>
        <taxon>Caproiciproducens</taxon>
    </lineage>
</organism>
<gene>
    <name evidence="10" type="ORF">OUY18_05750</name>
</gene>
<sequence length="237" mass="25901">MLSEIGYTAVKSTTAAIVLFILARIMGKKQISQLTFFDYVVGISIGSIAAALSVDPRISFAQGITGMVIWAAFPLILYYASSKSILARRLLDGNSAILIQNGKIIEKNLTRAKLTVNDLLEELRIKDVFNIADVEFALLETNGKVSVLKKTAKQTVTNADLKIQAEQQGLCANLIIDGRIMKKNLALLGKDETWLLKELKKQKVDTVRDVLLASCGANGVLHVDLKNQDPPVFSALQ</sequence>
<comment type="similarity">
    <text evidence="2">Belongs to the UPF0702 family.</text>
</comment>
<comment type="subcellular location">
    <subcellularLocation>
        <location evidence="1">Cell membrane</location>
        <topology evidence="1">Multi-pass membrane protein</topology>
    </subcellularLocation>
</comment>
<evidence type="ECO:0000256" key="3">
    <source>
        <dbReference type="ARBA" id="ARBA00022475"/>
    </source>
</evidence>
<keyword evidence="11" id="KW-1185">Reference proteome</keyword>
<evidence type="ECO:0000256" key="1">
    <source>
        <dbReference type="ARBA" id="ARBA00004651"/>
    </source>
</evidence>
<feature type="domain" description="YetF-like N-terminal transmembrane" evidence="9">
    <location>
        <begin position="8"/>
        <end position="79"/>
    </location>
</feature>
<dbReference type="Pfam" id="PF04239">
    <property type="entry name" value="DUF421"/>
    <property type="match status" value="1"/>
</dbReference>
<dbReference type="InterPro" id="IPR023090">
    <property type="entry name" value="UPF0702_alpha/beta_dom_sf"/>
</dbReference>
<keyword evidence="5 7" id="KW-1133">Transmembrane helix</keyword>
<keyword evidence="4 7" id="KW-0812">Transmembrane</keyword>
<feature type="domain" description="YetF C-terminal" evidence="8">
    <location>
        <begin position="83"/>
        <end position="214"/>
    </location>
</feature>
<feature type="transmembrane region" description="Helical" evidence="7">
    <location>
        <begin position="6"/>
        <end position="24"/>
    </location>
</feature>
<dbReference type="Proteomes" id="UP001082703">
    <property type="component" value="Unassembled WGS sequence"/>
</dbReference>
<evidence type="ECO:0000259" key="9">
    <source>
        <dbReference type="Pfam" id="PF20730"/>
    </source>
</evidence>
<dbReference type="EMBL" id="JAPOHA010000004">
    <property type="protein sequence ID" value="MCY1713758.1"/>
    <property type="molecule type" value="Genomic_DNA"/>
</dbReference>
<dbReference type="Pfam" id="PF20730">
    <property type="entry name" value="YetF_N"/>
    <property type="match status" value="1"/>
</dbReference>
<evidence type="ECO:0000313" key="10">
    <source>
        <dbReference type="EMBL" id="MCY1713758.1"/>
    </source>
</evidence>
<comment type="caution">
    <text evidence="10">The sequence shown here is derived from an EMBL/GenBank/DDBJ whole genome shotgun (WGS) entry which is preliminary data.</text>
</comment>
<dbReference type="InterPro" id="IPR007353">
    <property type="entry name" value="DUF421"/>
</dbReference>
<evidence type="ECO:0000256" key="6">
    <source>
        <dbReference type="ARBA" id="ARBA00023136"/>
    </source>
</evidence>
<evidence type="ECO:0000256" key="2">
    <source>
        <dbReference type="ARBA" id="ARBA00006448"/>
    </source>
</evidence>
<evidence type="ECO:0000256" key="4">
    <source>
        <dbReference type="ARBA" id="ARBA00022692"/>
    </source>
</evidence>
<dbReference type="InterPro" id="IPR048454">
    <property type="entry name" value="YetF_N"/>
</dbReference>
<name>A0ABT4BV00_9FIRM</name>
<evidence type="ECO:0000259" key="8">
    <source>
        <dbReference type="Pfam" id="PF04239"/>
    </source>
</evidence>
<dbReference type="Gene3D" id="3.30.240.20">
    <property type="entry name" value="bsu07140 like domains"/>
    <property type="match status" value="2"/>
</dbReference>
<dbReference type="PANTHER" id="PTHR34582:SF7">
    <property type="entry name" value="UPF0702 TRANSMEMBRANE PROTEIN YDFS"/>
    <property type="match status" value="1"/>
</dbReference>